<keyword evidence="5" id="KW-1185">Reference proteome</keyword>
<dbReference type="InterPro" id="IPR002508">
    <property type="entry name" value="MurNAc-LAA_cat"/>
</dbReference>
<dbReference type="Proteomes" id="UP000002975">
    <property type="component" value="Unassembled WGS sequence"/>
</dbReference>
<dbReference type="GO" id="GO:0030288">
    <property type="term" value="C:outer membrane-bounded periplasmic space"/>
    <property type="evidence" value="ECO:0007669"/>
    <property type="project" value="TreeGrafter"/>
</dbReference>
<keyword evidence="2" id="KW-0732">Signal</keyword>
<feature type="signal peptide" evidence="2">
    <location>
        <begin position="1"/>
        <end position="30"/>
    </location>
</feature>
<dbReference type="SMART" id="SM00646">
    <property type="entry name" value="Ami_3"/>
    <property type="match status" value="1"/>
</dbReference>
<feature type="chain" id="PRO_5003195756" evidence="2">
    <location>
        <begin position="31"/>
        <end position="345"/>
    </location>
</feature>
<accession>E5BIE5</accession>
<dbReference type="InterPro" id="IPR050695">
    <property type="entry name" value="N-acetylmuramoyl_amidase_3"/>
</dbReference>
<proteinExistence type="predicted"/>
<evidence type="ECO:0000313" key="5">
    <source>
        <dbReference type="Proteomes" id="UP000002975"/>
    </source>
</evidence>
<dbReference type="BioCyc" id="FSP469605-HMP:GTSP-1809-MONOMER"/>
<dbReference type="GO" id="GO:0008745">
    <property type="term" value="F:N-acetylmuramoyl-L-alanine amidase activity"/>
    <property type="evidence" value="ECO:0007669"/>
    <property type="project" value="UniProtKB-EC"/>
</dbReference>
<dbReference type="AlphaFoldDB" id="E5BIE5"/>
<dbReference type="EC" id="3.5.1.28" evidence="4"/>
<organism evidence="4 5">
    <name type="scientific">Fusobacterium gonidiaformans 3-1-5R</name>
    <dbReference type="NCBI Taxonomy" id="469605"/>
    <lineage>
        <taxon>Bacteria</taxon>
        <taxon>Fusobacteriati</taxon>
        <taxon>Fusobacteriota</taxon>
        <taxon>Fusobacteriia</taxon>
        <taxon>Fusobacteriales</taxon>
        <taxon>Fusobacteriaceae</taxon>
        <taxon>Fusobacterium</taxon>
    </lineage>
</organism>
<dbReference type="PANTHER" id="PTHR30404:SF0">
    <property type="entry name" value="N-ACETYLMURAMOYL-L-ALANINE AMIDASE AMIC"/>
    <property type="match status" value="1"/>
</dbReference>
<dbReference type="Pfam" id="PF01520">
    <property type="entry name" value="Amidase_3"/>
    <property type="match status" value="1"/>
</dbReference>
<evidence type="ECO:0000313" key="4">
    <source>
        <dbReference type="EMBL" id="EFS22268.1"/>
    </source>
</evidence>
<evidence type="ECO:0000259" key="3">
    <source>
        <dbReference type="SMART" id="SM00646"/>
    </source>
</evidence>
<feature type="domain" description="MurNAc-LAA" evidence="3">
    <location>
        <begin position="191"/>
        <end position="340"/>
    </location>
</feature>
<dbReference type="CDD" id="cd02696">
    <property type="entry name" value="MurNAc-LAA"/>
    <property type="match status" value="1"/>
</dbReference>
<dbReference type="Gene3D" id="3.40.630.40">
    <property type="entry name" value="Zn-dependent exopeptidases"/>
    <property type="match status" value="1"/>
</dbReference>
<dbReference type="PANTHER" id="PTHR30404">
    <property type="entry name" value="N-ACETYLMURAMOYL-L-ALANINE AMIDASE"/>
    <property type="match status" value="1"/>
</dbReference>
<gene>
    <name evidence="4" type="ORF">FSBG_01765</name>
</gene>
<keyword evidence="1 4" id="KW-0378">Hydrolase</keyword>
<dbReference type="SUPFAM" id="SSF53187">
    <property type="entry name" value="Zn-dependent exopeptidases"/>
    <property type="match status" value="1"/>
</dbReference>
<protein>
    <submittedName>
        <fullName evidence="4">N-acetylmuramoyl-L-alanine amidase</fullName>
        <ecNumber evidence="4">3.5.1.28</ecNumber>
    </submittedName>
</protein>
<dbReference type="HOGENOM" id="CLU_014322_2_0_0"/>
<sequence>MSFFLSKEKIMYKKSLSILFFLFVCFSSFAAEIQKVVDRGEKIEIQLNGSVAGNITEAYDEDSRVLFLEIPKASLNKKIGLADNPYIENFNMEDYGGSVGLTCRLKNKLSYKIEKGSKSVALVFQQGSGKKKLIVIDPGHGGKDPGAARGAYREKDIVLSVGKYLKEELGGEYDIIITRDTDKFITLSERPKMGNRAGAKLFVSLHVNAAVNTAANGVEVYFFSKKSSPYAERIAQYENSFGEKFGEKSSSIAQISGEIAYKHNQTESIPLAENISEKIARSLGMRNGGAHGANFAVLRGFNGPSILVEMGFISNASDVEKLIREEHQRQIAQDVAAGIREFFER</sequence>
<reference evidence="4 5" key="1">
    <citation type="submission" date="2009-02" db="EMBL/GenBank/DDBJ databases">
        <title>The Genome Sequence of Fusobacterium sp. 3_1_5R.</title>
        <authorList>
            <consortium name="The Broad Institute Genome Sequencing Platform"/>
            <person name="Ward D."/>
            <person name="Young S.K."/>
            <person name="Kodira C.D."/>
            <person name="Zeng Q."/>
            <person name="Koehrsen M."/>
            <person name="Alvarado L."/>
            <person name="Berlin A."/>
            <person name="Borenstein D."/>
            <person name="Chen Z."/>
            <person name="Engels R."/>
            <person name="Freedman E."/>
            <person name="Gellesch M."/>
            <person name="Goldberg J."/>
            <person name="Griggs A."/>
            <person name="Gujja S."/>
            <person name="Heiman D."/>
            <person name="Hepburn T."/>
            <person name="Howarth C."/>
            <person name="Jen D."/>
            <person name="Larson L."/>
            <person name="Lewis B."/>
            <person name="Mehta T."/>
            <person name="Park D."/>
            <person name="Pearson M."/>
            <person name="Roberts A."/>
            <person name="Saif S."/>
            <person name="Shea T."/>
            <person name="Shenoy N."/>
            <person name="Sisk P."/>
            <person name="Stolte C."/>
            <person name="Sykes S."/>
            <person name="Walk T."/>
            <person name="White J."/>
            <person name="Yandava C."/>
            <person name="Allen-Vercoe E."/>
            <person name="Strauss J."/>
            <person name="Ambrose C."/>
            <person name="Lander E."/>
            <person name="Nusbaum C."/>
            <person name="Galagan J."/>
            <person name="Birren B."/>
        </authorList>
    </citation>
    <scope>NUCLEOTIDE SEQUENCE [LARGE SCALE GENOMIC DNA]</scope>
    <source>
        <strain evidence="4 5">3_1_5R</strain>
    </source>
</reference>
<dbReference type="FunFam" id="3.40.630.40:FF:000005">
    <property type="entry name" value="N-acetylmuramoyl-L-alanine amidase (AmiA)"/>
    <property type="match status" value="1"/>
</dbReference>
<evidence type="ECO:0000256" key="2">
    <source>
        <dbReference type="SAM" id="SignalP"/>
    </source>
</evidence>
<dbReference type="EMBL" id="GG657975">
    <property type="protein sequence ID" value="EFS22268.1"/>
    <property type="molecule type" value="Genomic_DNA"/>
</dbReference>
<name>E5BIE5_9FUSO</name>
<evidence type="ECO:0000256" key="1">
    <source>
        <dbReference type="ARBA" id="ARBA00022801"/>
    </source>
</evidence>
<dbReference type="GO" id="GO:0009253">
    <property type="term" value="P:peptidoglycan catabolic process"/>
    <property type="evidence" value="ECO:0007669"/>
    <property type="project" value="InterPro"/>
</dbReference>